<sequence>MKLIDSIEPNHMITIEWQMMDPAKYLPLSLVNAVAIRTILYPLTVIKTRMQVQTSNSVYRGTYDACFKIVQREGFPGLYKGFFVNTMQVGSGLAYILTYENVKYLLSSYGKIQDTSVRSLIAGGIGSIISQTIITPFDIVSQHMMVISGRKKGKNTNKFSAFANPLHLNKQEVEKYGIPYSIVRELRRKDGFRGYYRGYFASLAFYVPNSALWWYYYEKFSAIIHNSLPVETWQLLIRSCAAVLSGATVAVLTNPLDLIRANFQIQRLDSYSATVRKLWKDEHLGLFYKGLSPRITQSCLSSVFVSIGYETMKRLSLREEYEDKIKW</sequence>
<dbReference type="GO" id="GO:0009083">
    <property type="term" value="P:branched-chain amino acid catabolic process"/>
    <property type="evidence" value="ECO:0007669"/>
    <property type="project" value="InterPro"/>
</dbReference>
<gene>
    <name evidence="8" type="primary">107362405</name>
</gene>
<dbReference type="Pfam" id="PF00153">
    <property type="entry name" value="Mito_carr"/>
    <property type="match status" value="3"/>
</dbReference>
<dbReference type="PANTHER" id="PTHR46314:SF2">
    <property type="entry name" value="SOLUTE CARRIER FAMILY 25 MEMBER 44"/>
    <property type="match status" value="1"/>
</dbReference>
<keyword evidence="9" id="KW-1185">Reference proteome</keyword>
<dbReference type="AlphaFoldDB" id="T1KAY2"/>
<dbReference type="HOGENOM" id="CLU_015166_3_3_1"/>
<dbReference type="GO" id="GO:0016020">
    <property type="term" value="C:membrane"/>
    <property type="evidence" value="ECO:0007669"/>
    <property type="project" value="UniProtKB-SubCell"/>
</dbReference>
<proteinExistence type="inferred from homology"/>
<dbReference type="Proteomes" id="UP000015104">
    <property type="component" value="Unassembled WGS sequence"/>
</dbReference>
<reference evidence="9" key="1">
    <citation type="submission" date="2011-08" db="EMBL/GenBank/DDBJ databases">
        <authorList>
            <person name="Rombauts S."/>
        </authorList>
    </citation>
    <scope>NUCLEOTIDE SEQUENCE</scope>
    <source>
        <strain evidence="9">London</strain>
    </source>
</reference>
<evidence type="ECO:0000313" key="8">
    <source>
        <dbReference type="EnsemblMetazoa" id="tetur08g02170.1"/>
    </source>
</evidence>
<evidence type="ECO:0000256" key="5">
    <source>
        <dbReference type="PROSITE-ProRule" id="PRU00282"/>
    </source>
</evidence>
<evidence type="ECO:0000256" key="4">
    <source>
        <dbReference type="ARBA" id="ARBA00023136"/>
    </source>
</evidence>
<keyword evidence="6" id="KW-0813">Transport</keyword>
<dbReference type="OMA" id="VSCVYYV"/>
<dbReference type="EnsemblMetazoa" id="tetur08g02170.1">
    <property type="protein sequence ID" value="tetur08g02170.1"/>
    <property type="gene ID" value="tetur08g02170"/>
</dbReference>
<reference evidence="8" key="2">
    <citation type="submission" date="2015-06" db="UniProtKB">
        <authorList>
            <consortium name="EnsemblMetazoa"/>
        </authorList>
    </citation>
    <scope>IDENTIFICATION</scope>
</reference>
<keyword evidence="7" id="KW-1133">Transmembrane helix</keyword>
<name>T1KAY2_TETUR</name>
<dbReference type="GO" id="GO:0015658">
    <property type="term" value="F:branched-chain amino acid transmembrane transporter activity"/>
    <property type="evidence" value="ECO:0007669"/>
    <property type="project" value="InterPro"/>
</dbReference>
<dbReference type="InterPro" id="IPR023395">
    <property type="entry name" value="MCP_dom_sf"/>
</dbReference>
<organism evidence="8 9">
    <name type="scientific">Tetranychus urticae</name>
    <name type="common">Two-spotted spider mite</name>
    <dbReference type="NCBI Taxonomy" id="32264"/>
    <lineage>
        <taxon>Eukaryota</taxon>
        <taxon>Metazoa</taxon>
        <taxon>Ecdysozoa</taxon>
        <taxon>Arthropoda</taxon>
        <taxon>Chelicerata</taxon>
        <taxon>Arachnida</taxon>
        <taxon>Acari</taxon>
        <taxon>Acariformes</taxon>
        <taxon>Trombidiformes</taxon>
        <taxon>Prostigmata</taxon>
        <taxon>Eleutherengona</taxon>
        <taxon>Raphignathae</taxon>
        <taxon>Tetranychoidea</taxon>
        <taxon>Tetranychidae</taxon>
        <taxon>Tetranychus</taxon>
    </lineage>
</organism>
<feature type="repeat" description="Solcar" evidence="5">
    <location>
        <begin position="114"/>
        <end position="223"/>
    </location>
</feature>
<dbReference type="SUPFAM" id="SSF103506">
    <property type="entry name" value="Mitochondrial carrier"/>
    <property type="match status" value="1"/>
</dbReference>
<dbReference type="eggNOG" id="KOG0765">
    <property type="taxonomic scope" value="Eukaryota"/>
</dbReference>
<feature type="repeat" description="Solcar" evidence="5">
    <location>
        <begin position="23"/>
        <end position="105"/>
    </location>
</feature>
<keyword evidence="4 5" id="KW-0472">Membrane</keyword>
<evidence type="ECO:0000256" key="6">
    <source>
        <dbReference type="RuleBase" id="RU000488"/>
    </source>
</evidence>
<dbReference type="EMBL" id="CAEY01001943">
    <property type="status" value="NOT_ANNOTATED_CDS"/>
    <property type="molecule type" value="Genomic_DNA"/>
</dbReference>
<dbReference type="InterPro" id="IPR042164">
    <property type="entry name" value="SLC25A44"/>
</dbReference>
<dbReference type="OrthoDB" id="250329at2759"/>
<keyword evidence="3 5" id="KW-0812">Transmembrane</keyword>
<comment type="subcellular location">
    <subcellularLocation>
        <location evidence="1">Membrane</location>
        <topology evidence="1">Multi-pass membrane protein</topology>
    </subcellularLocation>
</comment>
<dbReference type="STRING" id="32264.T1KAY2"/>
<feature type="transmembrane region" description="Helical" evidence="7">
    <location>
        <begin position="236"/>
        <end position="256"/>
    </location>
</feature>
<evidence type="ECO:0000313" key="9">
    <source>
        <dbReference type="Proteomes" id="UP000015104"/>
    </source>
</evidence>
<evidence type="ECO:0008006" key="10">
    <source>
        <dbReference type="Google" id="ProtNLM"/>
    </source>
</evidence>
<evidence type="ECO:0000256" key="2">
    <source>
        <dbReference type="ARBA" id="ARBA00006375"/>
    </source>
</evidence>
<comment type="similarity">
    <text evidence="2 6">Belongs to the mitochondrial carrier (TC 2.A.29) family.</text>
</comment>
<dbReference type="GO" id="GO:0005739">
    <property type="term" value="C:mitochondrion"/>
    <property type="evidence" value="ECO:0007669"/>
    <property type="project" value="InterPro"/>
</dbReference>
<dbReference type="Gene3D" id="1.50.40.10">
    <property type="entry name" value="Mitochondrial carrier domain"/>
    <property type="match status" value="2"/>
</dbReference>
<evidence type="ECO:0000256" key="7">
    <source>
        <dbReference type="SAM" id="Phobius"/>
    </source>
</evidence>
<dbReference type="InterPro" id="IPR018108">
    <property type="entry name" value="MCP_transmembrane"/>
</dbReference>
<dbReference type="KEGG" id="tut:107362405"/>
<evidence type="ECO:0000256" key="1">
    <source>
        <dbReference type="ARBA" id="ARBA00004141"/>
    </source>
</evidence>
<evidence type="ECO:0000256" key="3">
    <source>
        <dbReference type="ARBA" id="ARBA00022692"/>
    </source>
</evidence>
<feature type="repeat" description="Solcar" evidence="5">
    <location>
        <begin position="233"/>
        <end position="315"/>
    </location>
</feature>
<dbReference type="PANTHER" id="PTHR46314">
    <property type="entry name" value="SOLUTE CARRIER FAMILY 25 MEMBER 44"/>
    <property type="match status" value="1"/>
</dbReference>
<protein>
    <recommendedName>
        <fullName evidence="10">Mitochondrial carrier protein</fullName>
    </recommendedName>
</protein>
<feature type="transmembrane region" description="Helical" evidence="7">
    <location>
        <begin position="194"/>
        <end position="216"/>
    </location>
</feature>
<dbReference type="PROSITE" id="PS50920">
    <property type="entry name" value="SOLCAR"/>
    <property type="match status" value="3"/>
</dbReference>
<accession>T1KAY2</accession>